<feature type="region of interest" description="Disordered" evidence="5">
    <location>
        <begin position="191"/>
        <end position="214"/>
    </location>
</feature>
<accession>A0A0J8BLW3</accession>
<dbReference type="Pfam" id="PF00170">
    <property type="entry name" value="bZIP_1"/>
    <property type="match status" value="1"/>
</dbReference>
<evidence type="ECO:0000256" key="2">
    <source>
        <dbReference type="ARBA" id="ARBA00023125"/>
    </source>
</evidence>
<dbReference type="OrthoDB" id="644067at2759"/>
<dbReference type="FunFam" id="1.20.5.170:FF:000036">
    <property type="entry name" value="ABSCISIC ACID-INSENSITIVE 5-like protein 2"/>
    <property type="match status" value="1"/>
</dbReference>
<evidence type="ECO:0000256" key="3">
    <source>
        <dbReference type="ARBA" id="ARBA00023242"/>
    </source>
</evidence>
<dbReference type="SUPFAM" id="SSF57959">
    <property type="entry name" value="Leucine zipper domain"/>
    <property type="match status" value="1"/>
</dbReference>
<dbReference type="Proteomes" id="UP000035740">
    <property type="component" value="Chromosome 9"/>
</dbReference>
<proteinExistence type="predicted"/>
<evidence type="ECO:0000256" key="5">
    <source>
        <dbReference type="SAM" id="MobiDB-lite"/>
    </source>
</evidence>
<keyword evidence="3" id="KW-0539">Nucleus</keyword>
<dbReference type="GO" id="GO:0005634">
    <property type="term" value="C:nucleus"/>
    <property type="evidence" value="ECO:0007669"/>
    <property type="project" value="UniProtKB-SubCell"/>
</dbReference>
<evidence type="ECO:0000256" key="1">
    <source>
        <dbReference type="ARBA" id="ARBA00004123"/>
    </source>
</evidence>
<evidence type="ECO:0000313" key="8">
    <source>
        <dbReference type="Proteomes" id="UP000035740"/>
    </source>
</evidence>
<feature type="coiled-coil region" evidence="4">
    <location>
        <begin position="217"/>
        <end position="244"/>
    </location>
</feature>
<dbReference type="InterPro" id="IPR046347">
    <property type="entry name" value="bZIP_sf"/>
</dbReference>
<dbReference type="PANTHER" id="PTHR22952:SF390">
    <property type="entry name" value="ABSCISIC ACID-INSENSITIVE 5-LIKE PROTEIN 2"/>
    <property type="match status" value="1"/>
</dbReference>
<evidence type="ECO:0000313" key="7">
    <source>
        <dbReference type="EMBL" id="KMT02192.1"/>
    </source>
</evidence>
<dbReference type="Gene3D" id="1.20.5.170">
    <property type="match status" value="1"/>
</dbReference>
<dbReference type="OMA" id="WTADINQ"/>
<dbReference type="GO" id="GO:0003677">
    <property type="term" value="F:DNA binding"/>
    <property type="evidence" value="ECO:0007669"/>
    <property type="project" value="UniProtKB-KW"/>
</dbReference>
<dbReference type="eggNOG" id="ENOG502QWEC">
    <property type="taxonomic scope" value="Eukaryota"/>
</dbReference>
<reference evidence="7 8" key="1">
    <citation type="journal article" date="2014" name="Nature">
        <title>The genome of the recently domesticated crop plant sugar beet (Beta vulgaris).</title>
        <authorList>
            <person name="Dohm J.C."/>
            <person name="Minoche A.E."/>
            <person name="Holtgrawe D."/>
            <person name="Capella-Gutierrez S."/>
            <person name="Zakrzewski F."/>
            <person name="Tafer H."/>
            <person name="Rupp O."/>
            <person name="Sorensen T.R."/>
            <person name="Stracke R."/>
            <person name="Reinhardt R."/>
            <person name="Goesmann A."/>
            <person name="Kraft T."/>
            <person name="Schulz B."/>
            <person name="Stadler P.F."/>
            <person name="Schmidt T."/>
            <person name="Gabaldon T."/>
            <person name="Lehrach H."/>
            <person name="Weisshaar B."/>
            <person name="Himmelbauer H."/>
        </authorList>
    </citation>
    <scope>NUCLEOTIDE SEQUENCE [LARGE SCALE GENOMIC DNA]</scope>
    <source>
        <tissue evidence="7">Taproot</tissue>
    </source>
</reference>
<dbReference type="CDD" id="cd14707">
    <property type="entry name" value="bZIP_plant_BZIP46"/>
    <property type="match status" value="1"/>
</dbReference>
<protein>
    <recommendedName>
        <fullName evidence="6">BZIP domain-containing protein</fullName>
    </recommendedName>
</protein>
<keyword evidence="4" id="KW-0175">Coiled coil</keyword>
<organism evidence="7 8">
    <name type="scientific">Beta vulgaris subsp. vulgaris</name>
    <name type="common">Beet</name>
    <dbReference type="NCBI Taxonomy" id="3555"/>
    <lineage>
        <taxon>Eukaryota</taxon>
        <taxon>Viridiplantae</taxon>
        <taxon>Streptophyta</taxon>
        <taxon>Embryophyta</taxon>
        <taxon>Tracheophyta</taxon>
        <taxon>Spermatophyta</taxon>
        <taxon>Magnoliopsida</taxon>
        <taxon>eudicotyledons</taxon>
        <taxon>Gunneridae</taxon>
        <taxon>Pentapetalae</taxon>
        <taxon>Caryophyllales</taxon>
        <taxon>Chenopodiaceae</taxon>
        <taxon>Betoideae</taxon>
        <taxon>Beta</taxon>
    </lineage>
</organism>
<dbReference type="Gramene" id="KMT02192">
    <property type="protein sequence ID" value="KMT02192"/>
    <property type="gene ID" value="BVRB_9g207080"/>
</dbReference>
<dbReference type="InterPro" id="IPR043452">
    <property type="entry name" value="BZIP46-like"/>
</dbReference>
<keyword evidence="8" id="KW-1185">Reference proteome</keyword>
<dbReference type="SMART" id="SM00338">
    <property type="entry name" value="BRLZ"/>
    <property type="match status" value="1"/>
</dbReference>
<dbReference type="PROSITE" id="PS00036">
    <property type="entry name" value="BZIP_BASIC"/>
    <property type="match status" value="1"/>
</dbReference>
<dbReference type="PROSITE" id="PS50217">
    <property type="entry name" value="BZIP"/>
    <property type="match status" value="1"/>
</dbReference>
<dbReference type="GO" id="GO:0045893">
    <property type="term" value="P:positive regulation of DNA-templated transcription"/>
    <property type="evidence" value="ECO:0007669"/>
    <property type="project" value="InterPro"/>
</dbReference>
<dbReference type="GO" id="GO:0003700">
    <property type="term" value="F:DNA-binding transcription factor activity"/>
    <property type="evidence" value="ECO:0007669"/>
    <property type="project" value="InterPro"/>
</dbReference>
<keyword evidence="2" id="KW-0238">DNA-binding</keyword>
<gene>
    <name evidence="7" type="ORF">BVRB_9g207080</name>
</gene>
<name>A0A0J8BLW3_BETVV</name>
<feature type="domain" description="BZIP" evidence="6">
    <location>
        <begin position="192"/>
        <end position="237"/>
    </location>
</feature>
<comment type="subcellular location">
    <subcellularLocation>
        <location evidence="1">Nucleus</location>
    </subcellularLocation>
</comment>
<evidence type="ECO:0000256" key="4">
    <source>
        <dbReference type="SAM" id="Coils"/>
    </source>
</evidence>
<dbReference type="EMBL" id="KQ090181">
    <property type="protein sequence ID" value="KMT02192.1"/>
    <property type="molecule type" value="Genomic_DNA"/>
</dbReference>
<dbReference type="PANTHER" id="PTHR22952">
    <property type="entry name" value="CAMP-RESPONSE ELEMENT BINDING PROTEIN-RELATED"/>
    <property type="match status" value="1"/>
</dbReference>
<sequence>MGTLGIGVTGVTELSEVQTQQCRVENYWYKLNVVHTHLGILDERTGSMNIDEFIKNDWTADINQSTGVEGSNNGCSAKSLQSQGSLHLSRTVSEKMVDEVWREIQQGGKITSSQGVKREPSIGEMTLEDFLAKAGAMDECSLDPVMPLDIAATSECFSQQMGLSPVPSITTLCDKPNSGRRRDFTGAVDRGTEKRLKRKIKNRESAARSRARKQAYHNELVSKVSQLEEQNIRLKKEKELESRISGEVSDELRYQLRRTSSAVF</sequence>
<dbReference type="SMR" id="A0A0J8BLW3"/>
<dbReference type="InterPro" id="IPR004827">
    <property type="entry name" value="bZIP"/>
</dbReference>
<dbReference type="AlphaFoldDB" id="A0A0J8BLW3"/>
<evidence type="ECO:0000259" key="6">
    <source>
        <dbReference type="PROSITE" id="PS50217"/>
    </source>
</evidence>